<organism evidence="2 3">
    <name type="scientific">Aeromonas schubertii</name>
    <dbReference type="NCBI Taxonomy" id="652"/>
    <lineage>
        <taxon>Bacteria</taxon>
        <taxon>Pseudomonadati</taxon>
        <taxon>Pseudomonadota</taxon>
        <taxon>Gammaproteobacteria</taxon>
        <taxon>Aeromonadales</taxon>
        <taxon>Aeromonadaceae</taxon>
        <taxon>Aeromonas</taxon>
    </lineage>
</organism>
<dbReference type="KEGG" id="asr:WL1483_3825"/>
<reference evidence="2 3" key="2">
    <citation type="journal article" date="2016" name="Genome Announc.">
        <title>Complete Genome Sequence of the Highly Virulent Aeromonas schubertii Strain WL1483, Isolated from Diseased Snakehead Fish (Channa argus) in China.</title>
        <authorList>
            <person name="Liu L."/>
            <person name="Li N."/>
            <person name="Zhang D."/>
            <person name="Fu X."/>
            <person name="Shi C."/>
            <person name="Lin Q."/>
            <person name="Hao G."/>
        </authorList>
    </citation>
    <scope>NUCLEOTIDE SEQUENCE [LARGE SCALE GENOMIC DNA]</scope>
    <source>
        <strain evidence="2 3">WL1483</strain>
    </source>
</reference>
<evidence type="ECO:0000259" key="1">
    <source>
        <dbReference type="Pfam" id="PF07157"/>
    </source>
</evidence>
<dbReference type="AlphaFoldDB" id="A0A0S2SNH7"/>
<evidence type="ECO:0000313" key="2">
    <source>
        <dbReference type="EMBL" id="ALP43244.1"/>
    </source>
</evidence>
<sequence length="468" mass="50960">MSFEERLTASFRGVEFLLNTVEGKGGRRAIPREYPKRESSWTEDNGAAITNEQITGKLVGKDYLSKLRALLDALNQPGAGEMIHPWWGVRTVQVGDVSHRMDNEEDGVAYVTFTVWEAGKNLFPSAAIDTAATMGNAAALAQGASEQSFLDSFVTGIDNMGVMVDTFLDDLDELTRGLPSLPDQFREWTDRLMRTKDSVGALLAYPGELAREVTGIVEDVKGVVTDPIRALSVYDQVSRRWEGMRAELAITGGLPTSINSDVTTGVASSVPTIDTPTELNAALDNGKIFTALIDRATATAAASAIASADLGTNRDFTPDQNGQVTIGQSLTGDQVNNQISRPVTMDGVVGADRNLLLTADDLEQLANYWANRLAELAMDAVESEQSDVWRALRDLRLSLLNDSRERGAKLPRRRQISLTTTTASALLAWQQYGNAEYRDRLVMGNKLRDPAFITPSTTIQVIDEVNNG</sequence>
<dbReference type="Proteomes" id="UP000058114">
    <property type="component" value="Chromosome"/>
</dbReference>
<dbReference type="Pfam" id="PF07157">
    <property type="entry name" value="DNA_circ_N"/>
    <property type="match status" value="1"/>
</dbReference>
<evidence type="ECO:0000313" key="3">
    <source>
        <dbReference type="Proteomes" id="UP000058114"/>
    </source>
</evidence>
<dbReference type="InterPro" id="IPR009826">
    <property type="entry name" value="DNA_circ_N"/>
</dbReference>
<proteinExistence type="predicted"/>
<dbReference type="EMBL" id="CP013067">
    <property type="protein sequence ID" value="ALP43244.1"/>
    <property type="molecule type" value="Genomic_DNA"/>
</dbReference>
<name>A0A0S2SNH7_9GAMM</name>
<dbReference type="RefSeq" id="WP_060587998.1">
    <property type="nucleotide sequence ID" value="NZ_CP013067.1"/>
</dbReference>
<protein>
    <submittedName>
        <fullName evidence="2">Multidrug DMT transporter permease</fullName>
    </submittedName>
</protein>
<accession>A0A0S2SNH7</accession>
<gene>
    <name evidence="2" type="ORF">WL1483_3825</name>
</gene>
<feature type="domain" description="DNA circulation N-terminal" evidence="1">
    <location>
        <begin position="7"/>
        <end position="91"/>
    </location>
</feature>
<dbReference type="PATRIC" id="fig|652.5.peg.4250"/>
<reference evidence="3" key="1">
    <citation type="submission" date="2015-10" db="EMBL/GenBank/DDBJ databases">
        <title>Complete Genome Sequence of Aeromonas schubertii strain WL1483.</title>
        <authorList>
            <person name="Liu L."/>
        </authorList>
    </citation>
    <scope>NUCLEOTIDE SEQUENCE [LARGE SCALE GENOMIC DNA]</scope>
    <source>
        <strain evidence="3">WL1483</strain>
    </source>
</reference>